<dbReference type="Gene3D" id="3.40.50.1820">
    <property type="entry name" value="alpha/beta hydrolase"/>
    <property type="match status" value="1"/>
</dbReference>
<dbReference type="InterPro" id="IPR000073">
    <property type="entry name" value="AB_hydrolase_1"/>
</dbReference>
<comment type="caution">
    <text evidence="2">The sequence shown here is derived from an EMBL/GenBank/DDBJ whole genome shotgun (WGS) entry which is preliminary data.</text>
</comment>
<feature type="domain" description="AB hydrolase-1" evidence="1">
    <location>
        <begin position="3"/>
        <end position="226"/>
    </location>
</feature>
<dbReference type="Pfam" id="PF12697">
    <property type="entry name" value="Abhydrolase_6"/>
    <property type="match status" value="1"/>
</dbReference>
<reference evidence="2 3" key="1">
    <citation type="submission" date="2021-08" db="EMBL/GenBank/DDBJ databases">
        <title>Nocardioides bacterium WL0053 sp. nov., isolated from the sediment.</title>
        <authorList>
            <person name="Wang L."/>
            <person name="Zhang D."/>
            <person name="Zhang A."/>
        </authorList>
    </citation>
    <scope>NUCLEOTIDE SEQUENCE [LARGE SCALE GENOMIC DNA]</scope>
    <source>
        <strain evidence="2 3">WL0053</strain>
    </source>
</reference>
<evidence type="ECO:0000313" key="3">
    <source>
        <dbReference type="Proteomes" id="UP000754710"/>
    </source>
</evidence>
<dbReference type="EMBL" id="JAIEZQ010000001">
    <property type="protein sequence ID" value="MBY9073570.1"/>
    <property type="molecule type" value="Genomic_DNA"/>
</dbReference>
<dbReference type="GO" id="GO:0016787">
    <property type="term" value="F:hydrolase activity"/>
    <property type="evidence" value="ECO:0007669"/>
    <property type="project" value="UniProtKB-KW"/>
</dbReference>
<dbReference type="SUPFAM" id="SSF53474">
    <property type="entry name" value="alpha/beta-Hydrolases"/>
    <property type="match status" value="1"/>
</dbReference>
<evidence type="ECO:0000259" key="1">
    <source>
        <dbReference type="Pfam" id="PF12697"/>
    </source>
</evidence>
<dbReference type="PANTHER" id="PTHR37017:SF11">
    <property type="entry name" value="ESTERASE_LIPASE_THIOESTERASE DOMAIN-CONTAINING PROTEIN"/>
    <property type="match status" value="1"/>
</dbReference>
<gene>
    <name evidence="2" type="ORF">K1X13_01925</name>
</gene>
<name>A0ABS7RID2_9ACTN</name>
<dbReference type="Proteomes" id="UP000754710">
    <property type="component" value="Unassembled WGS sequence"/>
</dbReference>
<dbReference type="RefSeq" id="WP_221023354.1">
    <property type="nucleotide sequence ID" value="NZ_JAIEZQ010000001.1"/>
</dbReference>
<proteinExistence type="predicted"/>
<protein>
    <submittedName>
        <fullName evidence="2">Alpha/beta hydrolase</fullName>
    </submittedName>
</protein>
<evidence type="ECO:0000313" key="2">
    <source>
        <dbReference type="EMBL" id="MBY9073570.1"/>
    </source>
</evidence>
<dbReference type="PANTHER" id="PTHR37017">
    <property type="entry name" value="AB HYDROLASE-1 DOMAIN-CONTAINING PROTEIN-RELATED"/>
    <property type="match status" value="1"/>
</dbReference>
<sequence length="234" mass="25460">MEIILVPGLWLDGSSWKQVVPGLEAAGHSARPLTLPGMESKDVDRSRVTLRDHVDAVTREIDACHPDEKVVLVGHSAGCAIAHAAVDARPDRVARAVYVGGFPTGDGDALAAGFPAENGEVPLPAWSEFDAEDLADMDEAARAAFRERSVPSPERVTRDPQRLVDERRYDVPVTAVATEYTTGMLRDWIAEGAGPVREFTHIRDVDFVDLPTGHWPQLTRPDDLVRVILAAVES</sequence>
<dbReference type="InterPro" id="IPR052897">
    <property type="entry name" value="Sec-Metab_Biosynth_Hydrolase"/>
</dbReference>
<accession>A0ABS7RID2</accession>
<keyword evidence="2" id="KW-0378">Hydrolase</keyword>
<organism evidence="2 3">
    <name type="scientific">Nocardioides jiangsuensis</name>
    <dbReference type="NCBI Taxonomy" id="2866161"/>
    <lineage>
        <taxon>Bacteria</taxon>
        <taxon>Bacillati</taxon>
        <taxon>Actinomycetota</taxon>
        <taxon>Actinomycetes</taxon>
        <taxon>Propionibacteriales</taxon>
        <taxon>Nocardioidaceae</taxon>
        <taxon>Nocardioides</taxon>
    </lineage>
</organism>
<dbReference type="InterPro" id="IPR029058">
    <property type="entry name" value="AB_hydrolase_fold"/>
</dbReference>
<keyword evidence="3" id="KW-1185">Reference proteome</keyword>